<sequence>MSLIRCCRRTASVQARGFTSSASRRIGPESPNFVDIPHTVQPDLPPKQHVKGTLPVPREIFPVRRADKPSEEYIAAATPLPSKESNVDPNDPHAQYINWKRRMAEMRRQNLREGLLELHSRKQRTDKSMMQRSAEKQKRRERIFRQPEREDERLTRPSIIQEMLPKRTPVLPDPNREERLTTSRARLEVTNAQKQAEQQDSLQTLYMNARNFITTEAQLAAEIDRVFPEGENEAWRNDHQQGENVWNLGLPPTVQSIVNESRKSEAARWDLIQGRVKKLGEQITGGKL</sequence>
<keyword evidence="3" id="KW-1185">Reference proteome</keyword>
<name>A0A5N7AUV1_9EURO</name>
<feature type="region of interest" description="Disordered" evidence="1">
    <location>
        <begin position="121"/>
        <end position="152"/>
    </location>
</feature>
<evidence type="ECO:0000313" key="2">
    <source>
        <dbReference type="EMBL" id="KAE8373625.1"/>
    </source>
</evidence>
<dbReference type="Pfam" id="PF26163">
    <property type="entry name" value="mS26"/>
    <property type="match status" value="1"/>
</dbReference>
<accession>A0A5N7AUV1</accession>
<dbReference type="CDD" id="cd23703">
    <property type="entry name" value="mS26_PET12"/>
    <property type="match status" value="1"/>
</dbReference>
<dbReference type="AlphaFoldDB" id="A0A5N7AUV1"/>
<reference evidence="2 3" key="1">
    <citation type="submission" date="2019-04" db="EMBL/GenBank/DDBJ databases">
        <title>Friends and foes A comparative genomics studyof 23 Aspergillus species from section Flavi.</title>
        <authorList>
            <consortium name="DOE Joint Genome Institute"/>
            <person name="Kjaerbolling I."/>
            <person name="Vesth T."/>
            <person name="Frisvad J.C."/>
            <person name="Nybo J.L."/>
            <person name="Theobald S."/>
            <person name="Kildgaard S."/>
            <person name="Isbrandt T."/>
            <person name="Kuo A."/>
            <person name="Sato A."/>
            <person name="Lyhne E.K."/>
            <person name="Kogle M.E."/>
            <person name="Wiebenga A."/>
            <person name="Kun R.S."/>
            <person name="Lubbers R.J."/>
            <person name="Makela M.R."/>
            <person name="Barry K."/>
            <person name="Chovatia M."/>
            <person name="Clum A."/>
            <person name="Daum C."/>
            <person name="Haridas S."/>
            <person name="He G."/>
            <person name="LaButti K."/>
            <person name="Lipzen A."/>
            <person name="Mondo S."/>
            <person name="Riley R."/>
            <person name="Salamov A."/>
            <person name="Simmons B.A."/>
            <person name="Magnuson J.K."/>
            <person name="Henrissat B."/>
            <person name="Mortensen U.H."/>
            <person name="Larsen T.O."/>
            <person name="Devries R.P."/>
            <person name="Grigoriev I.V."/>
            <person name="Machida M."/>
            <person name="Baker S.E."/>
            <person name="Andersen M.R."/>
        </authorList>
    </citation>
    <scope>NUCLEOTIDE SEQUENCE [LARGE SCALE GENOMIC DNA]</scope>
    <source>
        <strain evidence="2 3">IBT 29228</strain>
    </source>
</reference>
<protein>
    <submittedName>
        <fullName evidence="2">Uncharacterized protein</fullName>
    </submittedName>
</protein>
<gene>
    <name evidence="2" type="ORF">BDV26DRAFT_271584</name>
</gene>
<dbReference type="Proteomes" id="UP000326198">
    <property type="component" value="Unassembled WGS sequence"/>
</dbReference>
<dbReference type="InterPro" id="IPR058940">
    <property type="entry name" value="mS26_fungi"/>
</dbReference>
<organism evidence="2 3">
    <name type="scientific">Aspergillus bertholletiae</name>
    <dbReference type="NCBI Taxonomy" id="1226010"/>
    <lineage>
        <taxon>Eukaryota</taxon>
        <taxon>Fungi</taxon>
        <taxon>Dikarya</taxon>
        <taxon>Ascomycota</taxon>
        <taxon>Pezizomycotina</taxon>
        <taxon>Eurotiomycetes</taxon>
        <taxon>Eurotiomycetidae</taxon>
        <taxon>Eurotiales</taxon>
        <taxon>Aspergillaceae</taxon>
        <taxon>Aspergillus</taxon>
        <taxon>Aspergillus subgen. Circumdati</taxon>
    </lineage>
</organism>
<evidence type="ECO:0000313" key="3">
    <source>
        <dbReference type="Proteomes" id="UP000326198"/>
    </source>
</evidence>
<dbReference type="OrthoDB" id="5223508at2759"/>
<proteinExistence type="predicted"/>
<dbReference type="EMBL" id="ML736308">
    <property type="protein sequence ID" value="KAE8373625.1"/>
    <property type="molecule type" value="Genomic_DNA"/>
</dbReference>
<evidence type="ECO:0000256" key="1">
    <source>
        <dbReference type="SAM" id="MobiDB-lite"/>
    </source>
</evidence>